<name>A0A8D8AUA9_CULPI</name>
<evidence type="ECO:0000313" key="2">
    <source>
        <dbReference type="EMBL" id="CAG6461845.1"/>
    </source>
</evidence>
<feature type="compositionally biased region" description="Basic residues" evidence="1">
    <location>
        <begin position="37"/>
        <end position="47"/>
    </location>
</feature>
<reference evidence="2" key="1">
    <citation type="submission" date="2021-05" db="EMBL/GenBank/DDBJ databases">
        <authorList>
            <person name="Alioto T."/>
            <person name="Alioto T."/>
            <person name="Gomez Garrido J."/>
        </authorList>
    </citation>
    <scope>NUCLEOTIDE SEQUENCE</scope>
</reference>
<accession>A0A8D8AUA9</accession>
<organism evidence="2">
    <name type="scientific">Culex pipiens</name>
    <name type="common">House mosquito</name>
    <dbReference type="NCBI Taxonomy" id="7175"/>
    <lineage>
        <taxon>Eukaryota</taxon>
        <taxon>Metazoa</taxon>
        <taxon>Ecdysozoa</taxon>
        <taxon>Arthropoda</taxon>
        <taxon>Hexapoda</taxon>
        <taxon>Insecta</taxon>
        <taxon>Pterygota</taxon>
        <taxon>Neoptera</taxon>
        <taxon>Endopterygota</taxon>
        <taxon>Diptera</taxon>
        <taxon>Nematocera</taxon>
        <taxon>Culicoidea</taxon>
        <taxon>Culicidae</taxon>
        <taxon>Culicinae</taxon>
        <taxon>Culicini</taxon>
        <taxon>Culex</taxon>
        <taxon>Culex</taxon>
    </lineage>
</organism>
<feature type="compositionally biased region" description="Basic and acidic residues" evidence="1">
    <location>
        <begin position="126"/>
        <end position="138"/>
    </location>
</feature>
<dbReference type="EMBL" id="HBUE01043906">
    <property type="protein sequence ID" value="CAG6461845.1"/>
    <property type="molecule type" value="Transcribed_RNA"/>
</dbReference>
<feature type="region of interest" description="Disordered" evidence="1">
    <location>
        <begin position="1"/>
        <end position="138"/>
    </location>
</feature>
<sequence length="138" mass="15023">MSAHDHPDGGADRDAGRAGCGGPVEQLQHLQHPGPRGGRHRQGRRAGVRLEGRNRRGVPVVHPPNVGLRRRAAAEHDPGRRRRSDEPGPHRVPAVFGRHQGNQRGDHHGSAQSVQDDEGGQAGRSGDQRERLGYQEQV</sequence>
<dbReference type="AlphaFoldDB" id="A0A8D8AUA9"/>
<feature type="compositionally biased region" description="Basic and acidic residues" evidence="1">
    <location>
        <begin position="1"/>
        <end position="16"/>
    </location>
</feature>
<feature type="compositionally biased region" description="Basic and acidic residues" evidence="1">
    <location>
        <begin position="72"/>
        <end position="89"/>
    </location>
</feature>
<protein>
    <submittedName>
        <fullName evidence="2">(northern house mosquito) hypothetical protein</fullName>
    </submittedName>
</protein>
<evidence type="ECO:0000256" key="1">
    <source>
        <dbReference type="SAM" id="MobiDB-lite"/>
    </source>
</evidence>
<proteinExistence type="predicted"/>